<evidence type="ECO:0000256" key="12">
    <source>
        <dbReference type="ARBA" id="ARBA00047117"/>
    </source>
</evidence>
<keyword evidence="7" id="KW-0969">Cilium</keyword>
<dbReference type="InterPro" id="IPR001680">
    <property type="entry name" value="WD40_rpt"/>
</dbReference>
<accession>A0A210QCL6</accession>
<dbReference type="SMART" id="SM00320">
    <property type="entry name" value="WD40"/>
    <property type="match status" value="11"/>
</dbReference>
<keyword evidence="8" id="KW-0966">Cell projection</keyword>
<comment type="similarity">
    <text evidence="9">Belongs to the CFAP52 family.</text>
</comment>
<dbReference type="InterPro" id="IPR019775">
    <property type="entry name" value="WD40_repeat_CS"/>
</dbReference>
<evidence type="ECO:0000256" key="8">
    <source>
        <dbReference type="ARBA" id="ARBA00023273"/>
    </source>
</evidence>
<gene>
    <name evidence="14" type="ORF">KP79_PYT05224</name>
</gene>
<comment type="caution">
    <text evidence="14">The sequence shown here is derived from an EMBL/GenBank/DDBJ whole genome shotgun (WGS) entry which is preliminary data.</text>
</comment>
<reference evidence="14 15" key="1">
    <citation type="journal article" date="2017" name="Nat. Ecol. Evol.">
        <title>Scallop genome provides insights into evolution of bilaterian karyotype and development.</title>
        <authorList>
            <person name="Wang S."/>
            <person name="Zhang J."/>
            <person name="Jiao W."/>
            <person name="Li J."/>
            <person name="Xun X."/>
            <person name="Sun Y."/>
            <person name="Guo X."/>
            <person name="Huan P."/>
            <person name="Dong B."/>
            <person name="Zhang L."/>
            <person name="Hu X."/>
            <person name="Sun X."/>
            <person name="Wang J."/>
            <person name="Zhao C."/>
            <person name="Wang Y."/>
            <person name="Wang D."/>
            <person name="Huang X."/>
            <person name="Wang R."/>
            <person name="Lv J."/>
            <person name="Li Y."/>
            <person name="Zhang Z."/>
            <person name="Liu B."/>
            <person name="Lu W."/>
            <person name="Hui Y."/>
            <person name="Liang J."/>
            <person name="Zhou Z."/>
            <person name="Hou R."/>
            <person name="Li X."/>
            <person name="Liu Y."/>
            <person name="Li H."/>
            <person name="Ning X."/>
            <person name="Lin Y."/>
            <person name="Zhao L."/>
            <person name="Xing Q."/>
            <person name="Dou J."/>
            <person name="Li Y."/>
            <person name="Mao J."/>
            <person name="Guo H."/>
            <person name="Dou H."/>
            <person name="Li T."/>
            <person name="Mu C."/>
            <person name="Jiang W."/>
            <person name="Fu Q."/>
            <person name="Fu X."/>
            <person name="Miao Y."/>
            <person name="Liu J."/>
            <person name="Yu Q."/>
            <person name="Li R."/>
            <person name="Liao H."/>
            <person name="Li X."/>
            <person name="Kong Y."/>
            <person name="Jiang Z."/>
            <person name="Chourrout D."/>
            <person name="Li R."/>
            <person name="Bao Z."/>
        </authorList>
    </citation>
    <scope>NUCLEOTIDE SEQUENCE [LARGE SCALE GENOMIC DNA]</scope>
    <source>
        <strain evidence="14 15">PY_sf001</strain>
    </source>
</reference>
<evidence type="ECO:0000256" key="11">
    <source>
        <dbReference type="ARBA" id="ARBA00046056"/>
    </source>
</evidence>
<feature type="repeat" description="WD" evidence="13">
    <location>
        <begin position="580"/>
        <end position="612"/>
    </location>
</feature>
<feature type="repeat" description="WD" evidence="13">
    <location>
        <begin position="538"/>
        <end position="579"/>
    </location>
</feature>
<dbReference type="InterPro" id="IPR050630">
    <property type="entry name" value="WD_repeat_EMAP"/>
</dbReference>
<dbReference type="InterPro" id="IPR015943">
    <property type="entry name" value="WD40/YVTN_repeat-like_dom_sf"/>
</dbReference>
<dbReference type="SUPFAM" id="SSF50978">
    <property type="entry name" value="WD40 repeat-like"/>
    <property type="match status" value="2"/>
</dbReference>
<dbReference type="PROSITE" id="PS50294">
    <property type="entry name" value="WD_REPEATS_REGION"/>
    <property type="match status" value="4"/>
</dbReference>
<organism evidence="14 15">
    <name type="scientific">Mizuhopecten yessoensis</name>
    <name type="common">Japanese scallop</name>
    <name type="synonym">Patinopecten yessoensis</name>
    <dbReference type="NCBI Taxonomy" id="6573"/>
    <lineage>
        <taxon>Eukaryota</taxon>
        <taxon>Metazoa</taxon>
        <taxon>Spiralia</taxon>
        <taxon>Lophotrochozoa</taxon>
        <taxon>Mollusca</taxon>
        <taxon>Bivalvia</taxon>
        <taxon>Autobranchia</taxon>
        <taxon>Pteriomorphia</taxon>
        <taxon>Pectinida</taxon>
        <taxon>Pectinoidea</taxon>
        <taxon>Pectinidae</taxon>
        <taxon>Mizuhopecten</taxon>
    </lineage>
</organism>
<dbReference type="Gene3D" id="2.130.10.10">
    <property type="entry name" value="YVTN repeat-like/Quinoprotein amine dehydrogenase"/>
    <property type="match status" value="4"/>
</dbReference>
<dbReference type="FunFam" id="2.130.10.10:FF:000207">
    <property type="entry name" value="Cilia- and flagella-associated protein 52"/>
    <property type="match status" value="1"/>
</dbReference>
<evidence type="ECO:0000256" key="4">
    <source>
        <dbReference type="ARBA" id="ARBA00022574"/>
    </source>
</evidence>
<dbReference type="GO" id="GO:0031514">
    <property type="term" value="C:motile cilium"/>
    <property type="evidence" value="ECO:0007669"/>
    <property type="project" value="UniProtKB-SubCell"/>
</dbReference>
<evidence type="ECO:0000256" key="2">
    <source>
        <dbReference type="ARBA" id="ARBA00004496"/>
    </source>
</evidence>
<comment type="subunit">
    <text evidence="12">Microtubule inner protein component of sperm flagellar doublet microtubules. Interacts with BRCA2. Interacts with the CCT chaperonin complex. Interacts with HSP70. Interacts with AK8. Interacts with CFAP45. Interacts with DNAI1. Interacts with IQDC.</text>
</comment>
<keyword evidence="15" id="KW-1185">Reference proteome</keyword>
<dbReference type="PANTHER" id="PTHR13720:SF14">
    <property type="entry name" value="CILIA- AND FLAGELLA-ASSOCIATED PROTEIN 52"/>
    <property type="match status" value="1"/>
</dbReference>
<dbReference type="Proteomes" id="UP000242188">
    <property type="component" value="Unassembled WGS sequence"/>
</dbReference>
<feature type="repeat" description="WD" evidence="13">
    <location>
        <begin position="454"/>
        <end position="495"/>
    </location>
</feature>
<comment type="function">
    <text evidence="11">Microtubule inner protein (MIP) part of the dynein-decorated doublet microtubules (DMTs) in cilia axoneme. Important for proper ciliary and flagellar beating. May act in cooperation with CFAP45 and axonemal dynein subunit DNAH11. May play a role in cell growth and/or survival.</text>
</comment>
<keyword evidence="3" id="KW-0963">Cytoplasm</keyword>
<dbReference type="PANTHER" id="PTHR13720">
    <property type="entry name" value="WD-40 REPEAT PROTEIN"/>
    <property type="match status" value="1"/>
</dbReference>
<comment type="subcellular location">
    <subcellularLocation>
        <location evidence="1">Cell projection</location>
        <location evidence="1">Cilium</location>
        <location evidence="1">Flagellum</location>
    </subcellularLocation>
    <subcellularLocation>
        <location evidence="2">Cytoplasm</location>
    </subcellularLocation>
</comment>
<feature type="repeat" description="WD" evidence="13">
    <location>
        <begin position="505"/>
        <end position="536"/>
    </location>
</feature>
<evidence type="ECO:0000256" key="3">
    <source>
        <dbReference type="ARBA" id="ARBA00022490"/>
    </source>
</evidence>
<dbReference type="GO" id="GO:0005930">
    <property type="term" value="C:axoneme"/>
    <property type="evidence" value="ECO:0007669"/>
    <property type="project" value="UniProtKB-ARBA"/>
</dbReference>
<dbReference type="PROSITE" id="PS50082">
    <property type="entry name" value="WD_REPEATS_2"/>
    <property type="match status" value="5"/>
</dbReference>
<dbReference type="PROSITE" id="PS00678">
    <property type="entry name" value="WD_REPEATS_1"/>
    <property type="match status" value="2"/>
</dbReference>
<evidence type="ECO:0000256" key="10">
    <source>
        <dbReference type="ARBA" id="ARBA00029552"/>
    </source>
</evidence>
<protein>
    <recommendedName>
        <fullName evidence="10">Cilia- and flagella-associated protein 52</fullName>
    </recommendedName>
</protein>
<name>A0A210QCL6_MIZYE</name>
<evidence type="ECO:0000256" key="6">
    <source>
        <dbReference type="ARBA" id="ARBA00022846"/>
    </source>
</evidence>
<dbReference type="EMBL" id="NEDP02004182">
    <property type="protein sequence ID" value="OWF46478.1"/>
    <property type="molecule type" value="Genomic_DNA"/>
</dbReference>
<dbReference type="InterPro" id="IPR036322">
    <property type="entry name" value="WD40_repeat_dom_sf"/>
</dbReference>
<dbReference type="CDD" id="cd00200">
    <property type="entry name" value="WD40"/>
    <property type="match status" value="1"/>
</dbReference>
<evidence type="ECO:0000313" key="15">
    <source>
        <dbReference type="Proteomes" id="UP000242188"/>
    </source>
</evidence>
<dbReference type="Pfam" id="PF00400">
    <property type="entry name" value="WD40"/>
    <property type="match status" value="6"/>
</dbReference>
<dbReference type="OrthoDB" id="6252103at2759"/>
<sequence>MAKTYDGPSLDLEYVVGYSGITNGLKVHPDRHHLIYSLGNTVIIENIETKKQQTLMGHSADVSCLTVSNSGKYIASGQVIHMGFTADIIIWDYEQKAIYARLQLHKVKIEALVFSPKDSYLLSLGGQDDGSLVVWDVATKNAICGSKAQSESAGNTLCLAYHETDELKFFSGGDQTLRVWELNVDNRKIKPQDVRMGQHVRMSKCIQMKGNYLLCGTYTGDILGINVDTNRFQFLGPKGGHNSKKAENFQCGVTALAHLPGNQEMLVGSGNGEVALVTYLKHKDNLSNFFAFQFYVGMSNSQIYRFTYTDFACELVKSSHHGPVTDIVFPSRSNELFVTSQLGQIRFWLLKTGQELLRQTVANITCTSVALTEDGSKIYTAWNDGKIRGYGFVKGKGGAALKLMFTIHDAHSNGVTALTCTPDGHCILSGGGEGQVRVWSISHDFCTTSLEHNMMEHKGSVSDIRISKNGKSCVSSSHDGTTIIWDLEKKRRSQIVFANTLFKCVCFNKEENQIMTSGTDRKLVYWDVSSGSQVRELDGSASGSINAMDITADGNVVATGGDDKILKLWDYKRAEIISVGIGHSGNITKIKVSPGNTHIVSVSEDGAILVWKFPQYLV</sequence>
<dbReference type="AlphaFoldDB" id="A0A210QCL6"/>
<evidence type="ECO:0000256" key="7">
    <source>
        <dbReference type="ARBA" id="ARBA00023069"/>
    </source>
</evidence>
<evidence type="ECO:0000256" key="1">
    <source>
        <dbReference type="ARBA" id="ARBA00004230"/>
    </source>
</evidence>
<evidence type="ECO:0000313" key="14">
    <source>
        <dbReference type="EMBL" id="OWF46478.1"/>
    </source>
</evidence>
<keyword evidence="6" id="KW-0282">Flagellum</keyword>
<keyword evidence="5" id="KW-0677">Repeat</keyword>
<evidence type="ECO:0000256" key="9">
    <source>
        <dbReference type="ARBA" id="ARBA00029456"/>
    </source>
</evidence>
<keyword evidence="4 13" id="KW-0853">WD repeat</keyword>
<dbReference type="FunFam" id="2.130.10.10:FF:001320">
    <property type="entry name" value="Predicted protein"/>
    <property type="match status" value="1"/>
</dbReference>
<evidence type="ECO:0000256" key="5">
    <source>
        <dbReference type="ARBA" id="ARBA00022737"/>
    </source>
</evidence>
<proteinExistence type="inferred from homology"/>
<evidence type="ECO:0000256" key="13">
    <source>
        <dbReference type="PROSITE-ProRule" id="PRU00221"/>
    </source>
</evidence>
<dbReference type="STRING" id="6573.A0A210QCL6"/>
<feature type="repeat" description="WD" evidence="13">
    <location>
        <begin position="408"/>
        <end position="449"/>
    </location>
</feature>